<feature type="chain" id="PRO_5040283607" evidence="1">
    <location>
        <begin position="22"/>
        <end position="195"/>
    </location>
</feature>
<gene>
    <name evidence="3" type="ORF">JDV02_003506</name>
</gene>
<evidence type="ECO:0000256" key="1">
    <source>
        <dbReference type="SAM" id="SignalP"/>
    </source>
</evidence>
<accession>A0A9Q8QCI8</accession>
<dbReference type="PROSITE" id="PS51662">
    <property type="entry name" value="BP_PHYTASE"/>
    <property type="match status" value="1"/>
</dbReference>
<dbReference type="EMBL" id="CP086355">
    <property type="protein sequence ID" value="UNI17130.1"/>
    <property type="molecule type" value="Genomic_DNA"/>
</dbReference>
<evidence type="ECO:0000259" key="2">
    <source>
        <dbReference type="PROSITE" id="PS51662"/>
    </source>
</evidence>
<feature type="domain" description="BPP" evidence="2">
    <location>
        <begin position="19"/>
        <end position="195"/>
    </location>
</feature>
<dbReference type="RefSeq" id="XP_047840611.1">
    <property type="nucleotide sequence ID" value="XM_047984637.1"/>
</dbReference>
<dbReference type="AlphaFoldDB" id="A0A9Q8QCI8"/>
<keyword evidence="1" id="KW-0732">Signal</keyword>
<proteinExistence type="predicted"/>
<dbReference type="KEGG" id="ptkz:JDV02_003506"/>
<evidence type="ECO:0000313" key="4">
    <source>
        <dbReference type="Proteomes" id="UP000829364"/>
    </source>
</evidence>
<dbReference type="GO" id="GO:0016158">
    <property type="term" value="F:inositol hexakisphosphate 3-phosphatase activity"/>
    <property type="evidence" value="ECO:0007669"/>
    <property type="project" value="UniProtKB-EC"/>
</dbReference>
<dbReference type="EC" id="3.1.3.8" evidence="3"/>
<dbReference type="Proteomes" id="UP000829364">
    <property type="component" value="Chromosome 2"/>
</dbReference>
<feature type="signal peptide" evidence="1">
    <location>
        <begin position="1"/>
        <end position="21"/>
    </location>
</feature>
<keyword evidence="4" id="KW-1185">Reference proteome</keyword>
<reference evidence="3" key="1">
    <citation type="submission" date="2021-11" db="EMBL/GenBank/DDBJ databases">
        <title>Purpureocillium_takamizusanense_genome.</title>
        <authorList>
            <person name="Nguyen N.-H."/>
        </authorList>
    </citation>
    <scope>NUCLEOTIDE SEQUENCE</scope>
    <source>
        <strain evidence="3">PT3</strain>
    </source>
</reference>
<dbReference type="InterPro" id="IPR003431">
    <property type="entry name" value="B-propeller_Phytase"/>
</dbReference>
<sequence length="195" mass="20613">MALAVLVAAFAVVLHVWATHGAPTTVVVVNVTAMTDTVVASDWTATFYSDREPLLLGNDAGPDTGGIRAYSLESPPPLPGSTLREHASAAVVRTKLATSVYGVGVGLGVGGSGKDRAITIAQPDSIMLAFALPSLTPVRDAQSEQLGDWSALSSWKCRTTGNHQYLFLFGKRQAVQLLVRTDQQGEKLDIDAIRP</sequence>
<protein>
    <submittedName>
        <fullName evidence="3">3-phytase</fullName>
        <ecNumber evidence="3">3.1.3.8</ecNumber>
    </submittedName>
</protein>
<evidence type="ECO:0000313" key="3">
    <source>
        <dbReference type="EMBL" id="UNI17130.1"/>
    </source>
</evidence>
<organism evidence="3 4">
    <name type="scientific">Purpureocillium takamizusanense</name>
    <dbReference type="NCBI Taxonomy" id="2060973"/>
    <lineage>
        <taxon>Eukaryota</taxon>
        <taxon>Fungi</taxon>
        <taxon>Dikarya</taxon>
        <taxon>Ascomycota</taxon>
        <taxon>Pezizomycotina</taxon>
        <taxon>Sordariomycetes</taxon>
        <taxon>Hypocreomycetidae</taxon>
        <taxon>Hypocreales</taxon>
        <taxon>Ophiocordycipitaceae</taxon>
        <taxon>Purpureocillium</taxon>
    </lineage>
</organism>
<dbReference type="GeneID" id="72065463"/>
<keyword evidence="3" id="KW-0378">Hydrolase</keyword>
<name>A0A9Q8QCI8_9HYPO</name>
<dbReference type="OrthoDB" id="10045365at2759"/>